<sequence length="272" mass="28220">MNGPEDILPEETGPEGTGAQPMRDDPMLAAEWALGLLEGEDLLAARGKYATDPQFAWRKEWWDNWFAPWTDDMAGAAEPGDHVWQGIAGRIAAQAGTEGGGLDAASGGDVIELKVRLRRWQWVAGLTSAAAAVALALLAFAPDNAPVTAPGAVPAQIAAADPMVATVPIGETGLRLDVTWIPASDKMLIAALGLSADGVHDHELWLVPQGGGDALSLGVVAPGEVRSMAVPQDIAAELHNGSRLVLTREPIGGKPEGIDAGPVVAEGAFTRV</sequence>
<dbReference type="InterPro" id="IPR018764">
    <property type="entry name" value="RskA_C"/>
</dbReference>
<dbReference type="EMBL" id="FRDF01000003">
    <property type="protein sequence ID" value="SHN51203.1"/>
    <property type="molecule type" value="Genomic_DNA"/>
</dbReference>
<evidence type="ECO:0000313" key="3">
    <source>
        <dbReference type="EMBL" id="SHN51203.1"/>
    </source>
</evidence>
<dbReference type="STRING" id="198312.SAMN02745193_00618"/>
<keyword evidence="4" id="KW-1185">Reference proteome</keyword>
<organism evidence="3 4">
    <name type="scientific">Erythrobacter sanguineus</name>
    <dbReference type="NCBI Taxonomy" id="198312"/>
    <lineage>
        <taxon>Bacteria</taxon>
        <taxon>Pseudomonadati</taxon>
        <taxon>Pseudomonadota</taxon>
        <taxon>Alphaproteobacteria</taxon>
        <taxon>Sphingomonadales</taxon>
        <taxon>Erythrobacteraceae</taxon>
        <taxon>Erythrobacter/Porphyrobacter group</taxon>
        <taxon>Erythrobacter</taxon>
    </lineage>
</organism>
<dbReference type="GO" id="GO:0005886">
    <property type="term" value="C:plasma membrane"/>
    <property type="evidence" value="ECO:0007669"/>
    <property type="project" value="InterPro"/>
</dbReference>
<dbReference type="AlphaFoldDB" id="A0A1M7RY13"/>
<evidence type="ECO:0000259" key="2">
    <source>
        <dbReference type="Pfam" id="PF10099"/>
    </source>
</evidence>
<protein>
    <submittedName>
        <fullName evidence="3">Anti-sigma-K factor RskA</fullName>
    </submittedName>
</protein>
<evidence type="ECO:0000313" key="4">
    <source>
        <dbReference type="Proteomes" id="UP000184391"/>
    </source>
</evidence>
<dbReference type="Pfam" id="PF10099">
    <property type="entry name" value="RskA_C"/>
    <property type="match status" value="1"/>
</dbReference>
<accession>A0A1M7RY13</accession>
<feature type="region of interest" description="Disordered" evidence="1">
    <location>
        <begin position="1"/>
        <end position="23"/>
    </location>
</feature>
<feature type="domain" description="Anti-sigma K factor RskA C-terminal" evidence="2">
    <location>
        <begin position="128"/>
        <end position="256"/>
    </location>
</feature>
<dbReference type="Proteomes" id="UP000184391">
    <property type="component" value="Unassembled WGS sequence"/>
</dbReference>
<gene>
    <name evidence="3" type="ORF">SAMN02745193_00618</name>
</gene>
<name>A0A1M7RY13_9SPHN</name>
<dbReference type="RefSeq" id="WP_245790058.1">
    <property type="nucleotide sequence ID" value="NZ_FRDF01000003.1"/>
</dbReference>
<reference evidence="4" key="1">
    <citation type="submission" date="2016-12" db="EMBL/GenBank/DDBJ databases">
        <authorList>
            <person name="Varghese N."/>
            <person name="Submissions S."/>
        </authorList>
    </citation>
    <scope>NUCLEOTIDE SEQUENCE [LARGE SCALE GENOMIC DNA]</scope>
    <source>
        <strain evidence="4">DSM 11032</strain>
    </source>
</reference>
<proteinExistence type="predicted"/>
<evidence type="ECO:0000256" key="1">
    <source>
        <dbReference type="SAM" id="MobiDB-lite"/>
    </source>
</evidence>